<dbReference type="PROSITE" id="PS51257">
    <property type="entry name" value="PROKAR_LIPOPROTEIN"/>
    <property type="match status" value="1"/>
</dbReference>
<protein>
    <recommendedName>
        <fullName evidence="3">Lipoprotein</fullName>
    </recommendedName>
</protein>
<accession>M2ZN47</accession>
<dbReference type="PATRIC" id="fig|1244869.3.peg.3441"/>
<reference evidence="1 2" key="1">
    <citation type="journal article" date="2014" name="Genome Announc.">
        <title>Draft Genome Sequence of Magnetospirillum sp. Strain SO-1, a Freshwater Magnetotactic Bacterium Isolated from the Ol'khovka River, Russia.</title>
        <authorList>
            <person name="Grouzdev D.S."/>
            <person name="Dziuba M.V."/>
            <person name="Sukhacheva M.S."/>
            <person name="Mardanov A.V."/>
            <person name="Beletskiy A.V."/>
            <person name="Kuznetsov B.B."/>
            <person name="Skryabin K.G."/>
        </authorList>
    </citation>
    <scope>NUCLEOTIDE SEQUENCE [LARGE SCALE GENOMIC DNA]</scope>
    <source>
        <strain evidence="1 2">SO-1</strain>
    </source>
</reference>
<evidence type="ECO:0000313" key="1">
    <source>
        <dbReference type="EMBL" id="EME68712.1"/>
    </source>
</evidence>
<name>M2ZN47_9PROT</name>
<comment type="caution">
    <text evidence="1">The sequence shown here is derived from an EMBL/GenBank/DDBJ whole genome shotgun (WGS) entry which is preliminary data.</text>
</comment>
<dbReference type="OrthoDB" id="7360289at2"/>
<evidence type="ECO:0000313" key="2">
    <source>
        <dbReference type="Proteomes" id="UP000011744"/>
    </source>
</evidence>
<evidence type="ECO:0008006" key="3">
    <source>
        <dbReference type="Google" id="ProtNLM"/>
    </source>
</evidence>
<sequence>MHAFRSAALAVLITLVGGCSSGDAFVDRGYMDRSIKKQKLPGYDGQVTVCFGGDTPRAERDRLAAEACEVYGLKSMLSSEIRWQCRLTTPHRANYRCFDPDMRMADGTLVDPFSASRVKDWQRERDRQGPAAAGE</sequence>
<proteinExistence type="predicted"/>
<dbReference type="AlphaFoldDB" id="M2ZN47"/>
<dbReference type="eggNOG" id="ENOG50344P1">
    <property type="taxonomic scope" value="Bacteria"/>
</dbReference>
<keyword evidence="2" id="KW-1185">Reference proteome</keyword>
<dbReference type="RefSeq" id="WP_008619927.1">
    <property type="nucleotide sequence ID" value="NZ_AONQ01000055.1"/>
</dbReference>
<organism evidence="1 2">
    <name type="scientific">Paramagnetospirillum caucaseum</name>
    <dbReference type="NCBI Taxonomy" id="1244869"/>
    <lineage>
        <taxon>Bacteria</taxon>
        <taxon>Pseudomonadati</taxon>
        <taxon>Pseudomonadota</taxon>
        <taxon>Alphaproteobacteria</taxon>
        <taxon>Rhodospirillales</taxon>
        <taxon>Magnetospirillaceae</taxon>
        <taxon>Paramagnetospirillum</taxon>
    </lineage>
</organism>
<gene>
    <name evidence="1" type="ORF">H261_17156</name>
</gene>
<dbReference type="Proteomes" id="UP000011744">
    <property type="component" value="Unassembled WGS sequence"/>
</dbReference>
<dbReference type="EMBL" id="AONQ01000055">
    <property type="protein sequence ID" value="EME68712.1"/>
    <property type="molecule type" value="Genomic_DNA"/>
</dbReference>